<evidence type="ECO:0000313" key="2">
    <source>
        <dbReference type="EMBL" id="XDV71265.1"/>
    </source>
</evidence>
<dbReference type="SUPFAM" id="SSF53474">
    <property type="entry name" value="alpha/beta-Hydrolases"/>
    <property type="match status" value="1"/>
</dbReference>
<dbReference type="RefSeq" id="WP_280624517.1">
    <property type="nucleotide sequence ID" value="NZ_CP165735.1"/>
</dbReference>
<protein>
    <submittedName>
        <fullName evidence="2">Alpha/beta fold hydrolase</fullName>
    </submittedName>
</protein>
<dbReference type="GO" id="GO:0046464">
    <property type="term" value="P:acylglycerol catabolic process"/>
    <property type="evidence" value="ECO:0007669"/>
    <property type="project" value="TreeGrafter"/>
</dbReference>
<dbReference type="GO" id="GO:0016020">
    <property type="term" value="C:membrane"/>
    <property type="evidence" value="ECO:0007669"/>
    <property type="project" value="TreeGrafter"/>
</dbReference>
<name>A0AB39YLQ9_9MICC</name>
<dbReference type="InterPro" id="IPR000639">
    <property type="entry name" value="Epox_hydrolase-like"/>
</dbReference>
<proteinExistence type="predicted"/>
<reference evidence="2" key="1">
    <citation type="submission" date="2024-07" db="EMBL/GenBank/DDBJ databases">
        <authorList>
            <person name="Li J."/>
            <person name="Wei H."/>
            <person name="Ma J."/>
        </authorList>
    </citation>
    <scope>NUCLEOTIDE SEQUENCE</scope>
    <source>
        <strain evidence="2">AMU7</strain>
    </source>
</reference>
<dbReference type="Gene3D" id="3.40.50.1820">
    <property type="entry name" value="alpha/beta hydrolase"/>
    <property type="match status" value="1"/>
</dbReference>
<dbReference type="PRINTS" id="PR00111">
    <property type="entry name" value="ABHYDROLASE"/>
</dbReference>
<evidence type="ECO:0000259" key="1">
    <source>
        <dbReference type="Pfam" id="PF12697"/>
    </source>
</evidence>
<feature type="domain" description="AB hydrolase-1" evidence="1">
    <location>
        <begin position="26"/>
        <end position="274"/>
    </location>
</feature>
<gene>
    <name evidence="2" type="ORF">ABQM86_20275</name>
</gene>
<accession>A0AB39YLQ9</accession>
<dbReference type="PANTHER" id="PTHR43798:SF5">
    <property type="entry name" value="MONOACYLGLYCEROL LIPASE ABHD6"/>
    <property type="match status" value="1"/>
</dbReference>
<keyword evidence="2" id="KW-0378">Hydrolase</keyword>
<dbReference type="EMBL" id="CP165735">
    <property type="protein sequence ID" value="XDV71265.1"/>
    <property type="molecule type" value="Genomic_DNA"/>
</dbReference>
<organism evidence="2">
    <name type="scientific">Paenarthrobacter sp. AMU7</name>
    <dbReference type="NCBI Taxonomy" id="3162492"/>
    <lineage>
        <taxon>Bacteria</taxon>
        <taxon>Bacillati</taxon>
        <taxon>Actinomycetota</taxon>
        <taxon>Actinomycetes</taxon>
        <taxon>Micrococcales</taxon>
        <taxon>Micrococcaceae</taxon>
        <taxon>Paenarthrobacter</taxon>
    </lineage>
</organism>
<dbReference type="GO" id="GO:0047372">
    <property type="term" value="F:monoacylglycerol lipase activity"/>
    <property type="evidence" value="ECO:0007669"/>
    <property type="project" value="TreeGrafter"/>
</dbReference>
<dbReference type="AlphaFoldDB" id="A0AB39YLQ9"/>
<sequence>MIPTQLGPCAVRVQEAPRRRDHIADVYLHGAAGSWTTFQPLLPGSPERDQILLDLPGWGDSTVSARLESATVEAMAGAVVEVLDSLGYRTWNLVGHSMGGVIALHLAAAWPEQTRSVAAISPTAFGVAHSVRHPWRGLATLPWFVGMLLLMRAMAAPGAWGLALIRGVGATPLMRLLLSPLFADPAAIPADVIRGLGHNARPRAFCAATRAVAQYDFAQWNGIRCPILAIRGDSDAFTPPSDLDQLASIGPHVRTMTVPNCGHFAIAEQPTLVRELLDELRHR</sequence>
<dbReference type="InterPro" id="IPR050266">
    <property type="entry name" value="AB_hydrolase_sf"/>
</dbReference>
<dbReference type="Pfam" id="PF12697">
    <property type="entry name" value="Abhydrolase_6"/>
    <property type="match status" value="1"/>
</dbReference>
<dbReference type="PANTHER" id="PTHR43798">
    <property type="entry name" value="MONOACYLGLYCEROL LIPASE"/>
    <property type="match status" value="1"/>
</dbReference>
<dbReference type="PRINTS" id="PR00412">
    <property type="entry name" value="EPOXHYDRLASE"/>
</dbReference>
<dbReference type="InterPro" id="IPR000073">
    <property type="entry name" value="AB_hydrolase_1"/>
</dbReference>
<dbReference type="InterPro" id="IPR029058">
    <property type="entry name" value="AB_hydrolase_fold"/>
</dbReference>